<name>Q6MBU2_PARUW</name>
<proteinExistence type="predicted"/>
<dbReference type="RefSeq" id="WP_011175783.1">
    <property type="nucleotide sequence ID" value="NC_005861.2"/>
</dbReference>
<gene>
    <name evidence="1" type="ORF">PC_RS05940</name>
</gene>
<dbReference type="Proteomes" id="UP000000529">
    <property type="component" value="Chromosome"/>
</dbReference>
<keyword evidence="2" id="KW-1185">Reference proteome</keyword>
<accession>Q6MBU2</accession>
<evidence type="ECO:0000313" key="2">
    <source>
        <dbReference type="Proteomes" id="UP000000529"/>
    </source>
</evidence>
<evidence type="ECO:0000313" key="1">
    <source>
        <dbReference type="EMBL" id="CAF23957.1"/>
    </source>
</evidence>
<organism evidence="1 2">
    <name type="scientific">Protochlamydia amoebophila (strain UWE25)</name>
    <dbReference type="NCBI Taxonomy" id="264201"/>
    <lineage>
        <taxon>Bacteria</taxon>
        <taxon>Pseudomonadati</taxon>
        <taxon>Chlamydiota</taxon>
        <taxon>Chlamydiia</taxon>
        <taxon>Parachlamydiales</taxon>
        <taxon>Parachlamydiaceae</taxon>
        <taxon>Candidatus Protochlamydia</taxon>
    </lineage>
</organism>
<dbReference type="KEGG" id="pcu:PC_RS05940"/>
<dbReference type="EMBL" id="BX908798">
    <property type="protein sequence ID" value="CAF23957.1"/>
    <property type="molecule type" value="Genomic_DNA"/>
</dbReference>
<reference evidence="1 2" key="1">
    <citation type="journal article" date="2004" name="Science">
        <title>Illuminating the evolutionary history of chlamydiae.</title>
        <authorList>
            <person name="Horn M."/>
            <person name="Collingro A."/>
            <person name="Schmitz-Esser S."/>
            <person name="Beier C.L."/>
            <person name="Purkhold U."/>
            <person name="Fartmann B."/>
            <person name="Brandt P."/>
            <person name="Nyakatura G.J."/>
            <person name="Droege M."/>
            <person name="Frishman D."/>
            <person name="Rattei T."/>
            <person name="Mewes H."/>
            <person name="Wagner M."/>
        </authorList>
    </citation>
    <scope>NUCLEOTIDE SEQUENCE [LARGE SCALE GENOMIC DNA]</scope>
    <source>
        <strain evidence="1 2">UWE25</strain>
    </source>
</reference>
<sequence>MLGNIKITDKYFKTFPFNFKEVFFTNNENKSINKIESFSKKFFNLCKLIPVTFDLLIGTIFWIKEQAINKFSFSSKIRSIAKQNNIELSEIIKINQNTFINQTFITFPYLEISRLGDYAKFYLNAKWIAYQLNVPVIIRPFPDSDSFKISENHKFHLQESSKTNNFKFLSKEQAEKICSGELKKEDLGPGIFTVPYFWDWRPKINWAENKAFKAAYQDDFAPASHIKFPIVEPIEGKVNIAIQVRDGGNFDNLQDKFLYPLRFPDLSYYDAQLAYVLNLDEYKNKPLNIYIFTDAVDPSSLKTRFQTIINQNGHSQDVTINYRSNQCNADEAILTDLISMANFSVFIRAKSGFSDLSAFLGQPELEIHPHTGKLTEEGVASIDQVKIIKRDSKNPIVNEEGGLCLIQEGRFAKQWPQDRLADFAYVYRCYKGAHS</sequence>
<dbReference type="AlphaFoldDB" id="Q6MBU2"/>
<protein>
    <submittedName>
        <fullName evidence="1">Uncharacterized protein</fullName>
    </submittedName>
</protein>
<dbReference type="HOGENOM" id="CLU_629837_0_0_0"/>